<gene>
    <name evidence="5" type="ORF">ETD85_36395</name>
</gene>
<dbReference type="RefSeq" id="WP_138694365.1">
    <property type="nucleotide sequence ID" value="NZ_VCKX01000146.1"/>
</dbReference>
<keyword evidence="6" id="KW-1185">Reference proteome</keyword>
<feature type="non-terminal residue" evidence="5">
    <location>
        <position position="776"/>
    </location>
</feature>
<feature type="region of interest" description="Disordered" evidence="3">
    <location>
        <begin position="700"/>
        <end position="776"/>
    </location>
</feature>
<dbReference type="SUPFAM" id="SSF48452">
    <property type="entry name" value="TPR-like"/>
    <property type="match status" value="1"/>
</dbReference>
<evidence type="ECO:0000256" key="2">
    <source>
        <dbReference type="ARBA" id="ARBA00022840"/>
    </source>
</evidence>
<feature type="compositionally biased region" description="Basic and acidic residues" evidence="3">
    <location>
        <begin position="501"/>
        <end position="511"/>
    </location>
</feature>
<evidence type="ECO:0000313" key="6">
    <source>
        <dbReference type="Proteomes" id="UP000306628"/>
    </source>
</evidence>
<keyword evidence="1" id="KW-0547">Nucleotide-binding</keyword>
<dbReference type="PANTHER" id="PTHR16305:SF35">
    <property type="entry name" value="TRANSCRIPTIONAL ACTIVATOR DOMAIN"/>
    <property type="match status" value="1"/>
</dbReference>
<dbReference type="Proteomes" id="UP000306628">
    <property type="component" value="Unassembled WGS sequence"/>
</dbReference>
<keyword evidence="2" id="KW-0067">ATP-binding</keyword>
<dbReference type="SUPFAM" id="SSF52540">
    <property type="entry name" value="P-loop containing nucleoside triphosphate hydrolases"/>
    <property type="match status" value="1"/>
</dbReference>
<feature type="compositionally biased region" description="Polar residues" evidence="3">
    <location>
        <begin position="747"/>
        <end position="756"/>
    </location>
</feature>
<comment type="caution">
    <text evidence="5">The sequence shown here is derived from an EMBL/GenBank/DDBJ whole genome shotgun (WGS) entry which is preliminary data.</text>
</comment>
<organism evidence="5 6">
    <name type="scientific">Nonomuraea zeae</name>
    <dbReference type="NCBI Taxonomy" id="1642303"/>
    <lineage>
        <taxon>Bacteria</taxon>
        <taxon>Bacillati</taxon>
        <taxon>Actinomycetota</taxon>
        <taxon>Actinomycetes</taxon>
        <taxon>Streptosporangiales</taxon>
        <taxon>Streptosporangiaceae</taxon>
        <taxon>Nonomuraea</taxon>
    </lineage>
</organism>
<feature type="compositionally biased region" description="Low complexity" evidence="3">
    <location>
        <begin position="263"/>
        <end position="280"/>
    </location>
</feature>
<protein>
    <recommendedName>
        <fullName evidence="4">Orc1-like AAA ATPase domain-containing protein</fullName>
    </recommendedName>
</protein>
<feature type="domain" description="Orc1-like AAA ATPase" evidence="4">
    <location>
        <begin position="3"/>
        <end position="138"/>
    </location>
</feature>
<dbReference type="InterPro" id="IPR041664">
    <property type="entry name" value="AAA_16"/>
</dbReference>
<evidence type="ECO:0000259" key="4">
    <source>
        <dbReference type="Pfam" id="PF13191"/>
    </source>
</evidence>
<accession>A0A5S4G5M1</accession>
<feature type="region of interest" description="Disordered" evidence="3">
    <location>
        <begin position="501"/>
        <end position="524"/>
    </location>
</feature>
<reference evidence="5 6" key="1">
    <citation type="submission" date="2019-05" db="EMBL/GenBank/DDBJ databases">
        <title>Draft genome sequence of Nonomuraea zeae DSM 100528.</title>
        <authorList>
            <person name="Saricaoglu S."/>
            <person name="Isik K."/>
        </authorList>
    </citation>
    <scope>NUCLEOTIDE SEQUENCE [LARGE SCALE GENOMIC DNA]</scope>
    <source>
        <strain evidence="5 6">DSM 100528</strain>
    </source>
</reference>
<dbReference type="InterPro" id="IPR027417">
    <property type="entry name" value="P-loop_NTPase"/>
</dbReference>
<sequence length="776" mass="80361">MRGREREWRHVEGVLRGLRRGEGGTLLVDGEPGAGKSRLLAEAAAAAGERGIVVFHRGVEELGELVPCGLLLAALDLGPENGSWRAADSRDLLDRLVAAFEERADAPVLTVLDDLHRADPATLKTVRALHDSLAARPVGWLLSRSTGGTGGPAASLFDLLERRGAGRVPLPPLTPDAVAALVADTLGAAPDPATQALVTAAGGNPLLITELLAGLRDTGLRDTGLRDIGLRDTGLRDTGLRDTGSLGPGLRDAGPLGPGPLGPGLRDAGPLGAAGAARPGDPLPDRLRTLVRGWIAPLGPEARSLVETAAVLGGSLSLEHAASLLGTTPAALLPAMEECAAAGILVVTAHGLAFRHELVGNVVATSIPAPVRRALLDQFSALRSTPPPPAALLPGPATAVIDTAIAEGRLPEAEHLVRERLAQHCSVYGMAELRCLLADIMYLTGRGDEAVREAETALTVPGLPHHVRDRATLVRLYALTRLRGDGTAAAYAHEIIGDHPEHAPEAADRHPGHGPNTAVRHPGHGPEVTAAALLALASAERERGRLSRALELAGDAERLADADGPGARRYEACLITADLFTDVGRLDEARAMIQQARKDMFEHGRLAWAADASALEARIELAAGHLDGAAAEAGRALDLADAHDTPLSAAAARAVLAAVALRHGDLREAARQSESAPDGSIEARTRHALLAIQVAEARDGPRSAVTLLTDPQPRPDRPPEPGRPAESGHAQRLGPAGEAKDGEQLGDSGQSGQASQLGHADPAEDAGQVESAGQVE</sequence>
<dbReference type="GO" id="GO:0005524">
    <property type="term" value="F:ATP binding"/>
    <property type="evidence" value="ECO:0007669"/>
    <property type="project" value="UniProtKB-KW"/>
</dbReference>
<dbReference type="InterPro" id="IPR011990">
    <property type="entry name" value="TPR-like_helical_dom_sf"/>
</dbReference>
<dbReference type="PANTHER" id="PTHR16305">
    <property type="entry name" value="TESTICULAR SOLUBLE ADENYLYL CYCLASE"/>
    <property type="match status" value="1"/>
</dbReference>
<dbReference type="Pfam" id="PF13191">
    <property type="entry name" value="AAA_16"/>
    <property type="match status" value="1"/>
</dbReference>
<evidence type="ECO:0000256" key="1">
    <source>
        <dbReference type="ARBA" id="ARBA00022741"/>
    </source>
</evidence>
<feature type="region of interest" description="Disordered" evidence="3">
    <location>
        <begin position="234"/>
        <end position="282"/>
    </location>
</feature>
<dbReference type="AlphaFoldDB" id="A0A5S4G5M1"/>
<dbReference type="GO" id="GO:0004016">
    <property type="term" value="F:adenylate cyclase activity"/>
    <property type="evidence" value="ECO:0007669"/>
    <property type="project" value="TreeGrafter"/>
</dbReference>
<dbReference type="OrthoDB" id="8482304at2"/>
<dbReference type="GO" id="GO:0005737">
    <property type="term" value="C:cytoplasm"/>
    <property type="evidence" value="ECO:0007669"/>
    <property type="project" value="TreeGrafter"/>
</dbReference>
<evidence type="ECO:0000313" key="5">
    <source>
        <dbReference type="EMBL" id="TMR28298.1"/>
    </source>
</evidence>
<dbReference type="EMBL" id="VCKX01000146">
    <property type="protein sequence ID" value="TMR28298.1"/>
    <property type="molecule type" value="Genomic_DNA"/>
</dbReference>
<proteinExistence type="predicted"/>
<evidence type="ECO:0000256" key="3">
    <source>
        <dbReference type="SAM" id="MobiDB-lite"/>
    </source>
</evidence>
<dbReference type="Gene3D" id="1.25.40.10">
    <property type="entry name" value="Tetratricopeptide repeat domain"/>
    <property type="match status" value="1"/>
</dbReference>
<name>A0A5S4G5M1_9ACTN</name>